<evidence type="ECO:0000313" key="9">
    <source>
        <dbReference type="EMBL" id="ANE47823.1"/>
    </source>
</evidence>
<sequence length="244" mass="26528">MSQSKVTKDTFVRPLTEDRFVQGVRDCVPTLLGYFSIGMAAGVVQKTAGLSLMDITMLCLILYAGSAQFIAVGMITASSSITAIMITVFFVNLRYLLLSAALSPYFKHLTPFRNLLVGSLVTDETFGVAINKAIHTHRLSEKWMHGLNLTAYISWWVANMTGAYVGQWIEDPETFGLDFALAGMFIGILAVSVISRKRIRTDVAVGLIALFVGVSGTFLLSTSLSVIAATLVASTLGVVMERWK</sequence>
<dbReference type="InterPro" id="IPR011606">
    <property type="entry name" value="Brnchd-chn_aa_trnsp_permease"/>
</dbReference>
<dbReference type="OrthoDB" id="3177005at2"/>
<accession>A0A172TM15</accession>
<dbReference type="Proteomes" id="UP000076927">
    <property type="component" value="Chromosome"/>
</dbReference>
<dbReference type="PATRIC" id="fig|1178515.4.peg.3572"/>
<dbReference type="AlphaFoldDB" id="A0A172TM15"/>
<name>A0A172TM15_9BACL</name>
<evidence type="ECO:0000256" key="3">
    <source>
        <dbReference type="ARBA" id="ARBA00022448"/>
    </source>
</evidence>
<gene>
    <name evidence="9" type="ORF">SY83_17725</name>
</gene>
<evidence type="ECO:0000256" key="2">
    <source>
        <dbReference type="ARBA" id="ARBA00010735"/>
    </source>
</evidence>
<keyword evidence="5 8" id="KW-0812">Transmembrane</keyword>
<evidence type="ECO:0000256" key="8">
    <source>
        <dbReference type="SAM" id="Phobius"/>
    </source>
</evidence>
<keyword evidence="10" id="KW-1185">Reference proteome</keyword>
<evidence type="ECO:0000256" key="6">
    <source>
        <dbReference type="ARBA" id="ARBA00022989"/>
    </source>
</evidence>
<dbReference type="EMBL" id="CP011388">
    <property type="protein sequence ID" value="ANE47823.1"/>
    <property type="molecule type" value="Genomic_DNA"/>
</dbReference>
<feature type="transmembrane region" description="Helical" evidence="8">
    <location>
        <begin position="55"/>
        <end position="75"/>
    </location>
</feature>
<dbReference type="GO" id="GO:0005886">
    <property type="term" value="C:plasma membrane"/>
    <property type="evidence" value="ECO:0007669"/>
    <property type="project" value="UniProtKB-SubCell"/>
</dbReference>
<dbReference type="KEGG" id="pswu:SY83_17725"/>
<organism evidence="9 10">
    <name type="scientific">Paenibacillus swuensis</name>
    <dbReference type="NCBI Taxonomy" id="1178515"/>
    <lineage>
        <taxon>Bacteria</taxon>
        <taxon>Bacillati</taxon>
        <taxon>Bacillota</taxon>
        <taxon>Bacilli</taxon>
        <taxon>Bacillales</taxon>
        <taxon>Paenibacillaceae</taxon>
        <taxon>Paenibacillus</taxon>
    </lineage>
</organism>
<dbReference type="RefSeq" id="WP_068608929.1">
    <property type="nucleotide sequence ID" value="NZ_CP011388.1"/>
</dbReference>
<comment type="similarity">
    <text evidence="2">Belongs to the AzlC family.</text>
</comment>
<reference evidence="9 10" key="1">
    <citation type="submission" date="2015-01" db="EMBL/GenBank/DDBJ databases">
        <title>Paenibacillus swuensis/DY6/whole genome sequencing.</title>
        <authorList>
            <person name="Kim M.K."/>
            <person name="Srinivasan S."/>
            <person name="Lee J.-J."/>
        </authorList>
    </citation>
    <scope>NUCLEOTIDE SEQUENCE [LARGE SCALE GENOMIC DNA]</scope>
    <source>
        <strain evidence="9 10">DY6</strain>
    </source>
</reference>
<evidence type="ECO:0000256" key="4">
    <source>
        <dbReference type="ARBA" id="ARBA00022475"/>
    </source>
</evidence>
<feature type="transmembrane region" description="Helical" evidence="8">
    <location>
        <begin position="207"/>
        <end position="240"/>
    </location>
</feature>
<protein>
    <submittedName>
        <fullName evidence="9">Branched-chain amino acid permease</fullName>
    </submittedName>
</protein>
<evidence type="ECO:0000313" key="10">
    <source>
        <dbReference type="Proteomes" id="UP000076927"/>
    </source>
</evidence>
<feature type="transmembrane region" description="Helical" evidence="8">
    <location>
        <begin position="81"/>
        <end position="106"/>
    </location>
</feature>
<feature type="transmembrane region" description="Helical" evidence="8">
    <location>
        <begin position="175"/>
        <end position="195"/>
    </location>
</feature>
<keyword evidence="4" id="KW-1003">Cell membrane</keyword>
<keyword evidence="3" id="KW-0813">Transport</keyword>
<proteinExistence type="inferred from homology"/>
<keyword evidence="6 8" id="KW-1133">Transmembrane helix</keyword>
<dbReference type="PANTHER" id="PTHR34979:SF1">
    <property type="entry name" value="INNER MEMBRANE PROTEIN YGAZ"/>
    <property type="match status" value="1"/>
</dbReference>
<evidence type="ECO:0000256" key="1">
    <source>
        <dbReference type="ARBA" id="ARBA00004651"/>
    </source>
</evidence>
<dbReference type="PANTHER" id="PTHR34979">
    <property type="entry name" value="INNER MEMBRANE PROTEIN YGAZ"/>
    <property type="match status" value="1"/>
</dbReference>
<keyword evidence="7 8" id="KW-0472">Membrane</keyword>
<evidence type="ECO:0000256" key="5">
    <source>
        <dbReference type="ARBA" id="ARBA00022692"/>
    </source>
</evidence>
<feature type="transmembrane region" description="Helical" evidence="8">
    <location>
        <begin position="149"/>
        <end position="169"/>
    </location>
</feature>
<evidence type="ECO:0000256" key="7">
    <source>
        <dbReference type="ARBA" id="ARBA00023136"/>
    </source>
</evidence>
<dbReference type="Pfam" id="PF03591">
    <property type="entry name" value="AzlC"/>
    <property type="match status" value="1"/>
</dbReference>
<dbReference type="STRING" id="1178515.SY83_17725"/>
<comment type="subcellular location">
    <subcellularLocation>
        <location evidence="1">Cell membrane</location>
        <topology evidence="1">Multi-pass membrane protein</topology>
    </subcellularLocation>
</comment>
<dbReference type="GO" id="GO:1903785">
    <property type="term" value="P:L-valine transmembrane transport"/>
    <property type="evidence" value="ECO:0007669"/>
    <property type="project" value="TreeGrafter"/>
</dbReference>